<dbReference type="PANTHER" id="PTHR35811:SF1">
    <property type="entry name" value="HTH OST-TYPE DOMAIN-CONTAINING PROTEIN"/>
    <property type="match status" value="1"/>
</dbReference>
<dbReference type="AlphaFoldDB" id="A0A2T3ITM8"/>
<dbReference type="Gene3D" id="3.30.420.610">
    <property type="entry name" value="LOTUS domain-like"/>
    <property type="match status" value="1"/>
</dbReference>
<reference evidence="2 3" key="1">
    <citation type="submission" date="2018-03" db="EMBL/GenBank/DDBJ databases">
        <title>Whole genome sequencing of Histamine producing bacteria.</title>
        <authorList>
            <person name="Butler K."/>
        </authorList>
    </citation>
    <scope>NUCLEOTIDE SEQUENCE [LARGE SCALE GENOMIC DNA]</scope>
    <source>
        <strain evidence="2 3">JCM 13586</strain>
    </source>
</reference>
<dbReference type="PANTHER" id="PTHR35811">
    <property type="entry name" value="SLR1870 PROTEIN"/>
    <property type="match status" value="1"/>
</dbReference>
<name>A0A2T3ITM8_9GAMM</name>
<gene>
    <name evidence="2" type="ORF">C9I99_21265</name>
</gene>
<dbReference type="OrthoDB" id="9783963at2"/>
<evidence type="ECO:0000313" key="3">
    <source>
        <dbReference type="Proteomes" id="UP000241222"/>
    </source>
</evidence>
<dbReference type="Proteomes" id="UP000241222">
    <property type="component" value="Unassembled WGS sequence"/>
</dbReference>
<accession>A0A2T3ITM8</accession>
<keyword evidence="3" id="KW-1185">Reference proteome</keyword>
<organism evidence="2 3">
    <name type="scientific">Photobacterium lutimaris</name>
    <dbReference type="NCBI Taxonomy" id="388278"/>
    <lineage>
        <taxon>Bacteria</taxon>
        <taxon>Pseudomonadati</taxon>
        <taxon>Pseudomonadota</taxon>
        <taxon>Gammaproteobacteria</taxon>
        <taxon>Vibrionales</taxon>
        <taxon>Vibrionaceae</taxon>
        <taxon>Photobacterium</taxon>
    </lineage>
</organism>
<proteinExistence type="predicted"/>
<evidence type="ECO:0000259" key="1">
    <source>
        <dbReference type="Pfam" id="PF01936"/>
    </source>
</evidence>
<comment type="caution">
    <text evidence="2">The sequence shown here is derived from an EMBL/GenBank/DDBJ whole genome shotgun (WGS) entry which is preliminary data.</text>
</comment>
<dbReference type="InterPro" id="IPR041966">
    <property type="entry name" value="LOTUS-like"/>
</dbReference>
<dbReference type="RefSeq" id="WP_107350850.1">
    <property type="nucleotide sequence ID" value="NZ_PYMH01000013.1"/>
</dbReference>
<evidence type="ECO:0000313" key="2">
    <source>
        <dbReference type="EMBL" id="PSU31719.1"/>
    </source>
</evidence>
<feature type="domain" description="NYN" evidence="1">
    <location>
        <begin position="16"/>
        <end position="129"/>
    </location>
</feature>
<dbReference type="EMBL" id="PYMH01000013">
    <property type="protein sequence ID" value="PSU31719.1"/>
    <property type="molecule type" value="Genomic_DNA"/>
</dbReference>
<dbReference type="Pfam" id="PF01936">
    <property type="entry name" value="NYN"/>
    <property type="match status" value="1"/>
</dbReference>
<sequence>MTPVMTKSAMYDCAFVLVDIENISSIEYEQAIEIACCHSNNINVSTYGDAKHKPDVKGGYKNVRHVECTYKGKNSADIALSLQALELGLSEKVPCIIIVSSDSDFSIVATKLRAIGVDVYGVGSAHTKPHYVETLNLYYNVTKQKSTFKSKKMINIFGRRKSLCTQVFSSYQKINRSNTPSWVELELIEKRLRKTEPNFCPSFFGAKSLDTLIRSMERFDICKLNGKLRIKPYPHGLF</sequence>
<dbReference type="InterPro" id="IPR021139">
    <property type="entry name" value="NYN"/>
</dbReference>
<protein>
    <recommendedName>
        <fullName evidence="1">NYN domain-containing protein</fullName>
    </recommendedName>
</protein>
<dbReference type="GO" id="GO:0004540">
    <property type="term" value="F:RNA nuclease activity"/>
    <property type="evidence" value="ECO:0007669"/>
    <property type="project" value="InterPro"/>
</dbReference>
<dbReference type="Gene3D" id="3.40.50.1010">
    <property type="entry name" value="5'-nuclease"/>
    <property type="match status" value="1"/>
</dbReference>